<sequence>MNISHNQRHLKFESAYNIRDLGGYQTENGDKTQWRRFLRADGLHLLKKEECTRLVEYGVSTIIDLRSGMELKEAPNPFLYDQRVIYHNIALFDELNPMTLMTQKDALLALYLLALETRQAAFVDVFKKMQQAPSGTILFHCSAGKDRTGLISAILLLIAGVNDQTIIDDYVLTGKLIKPLTQYLLRDSGLHNIPNSDFERLLLCEEETMAQTLRIIKERYGNIFRWLLSIGLTSDDILDLKKRLLFS</sequence>
<reference evidence="2 3" key="1">
    <citation type="submission" date="2012-03" db="EMBL/GenBank/DDBJ databases">
        <title>The Genome Sequence of Bartonella tamiae Th239.</title>
        <authorList>
            <consortium name="The Broad Institute Genome Sequencing Platform"/>
            <consortium name="The Broad Institute Genome Sequencing Center for Infectious Disease"/>
            <person name="Feldgarden M."/>
            <person name="Kirby J."/>
            <person name="Kosoy M."/>
            <person name="Birtles R."/>
            <person name="Probert W.S."/>
            <person name="Chiaraviglio L."/>
            <person name="Young S.K."/>
            <person name="Zeng Q."/>
            <person name="Gargeya S."/>
            <person name="Fitzgerald M."/>
            <person name="Haas B."/>
            <person name="Abouelleil A."/>
            <person name="Alvarado L."/>
            <person name="Arachchi H.M."/>
            <person name="Berlin A."/>
            <person name="Chapman S.B."/>
            <person name="Gearin G."/>
            <person name="Goldberg J."/>
            <person name="Griggs A."/>
            <person name="Gujja S."/>
            <person name="Hansen M."/>
            <person name="Heiman D."/>
            <person name="Howarth C."/>
            <person name="Larimer J."/>
            <person name="Lui A."/>
            <person name="MacDonald P.J.P."/>
            <person name="McCowen C."/>
            <person name="Montmayeur A."/>
            <person name="Murphy C."/>
            <person name="Neiman D."/>
            <person name="Pearson M."/>
            <person name="Priest M."/>
            <person name="Roberts A."/>
            <person name="Saif S."/>
            <person name="Shea T."/>
            <person name="Sisk P."/>
            <person name="Stolte C."/>
            <person name="Sykes S."/>
            <person name="Wortman J."/>
            <person name="Nusbaum C."/>
            <person name="Birren B."/>
        </authorList>
    </citation>
    <scope>NUCLEOTIDE SEQUENCE [LARGE SCALE GENOMIC DNA]</scope>
    <source>
        <strain evidence="2 3">Th239</strain>
    </source>
</reference>
<name>J1K1T7_9HYPH</name>
<dbReference type="PROSITE" id="PS00383">
    <property type="entry name" value="TYR_PHOSPHATASE_1"/>
    <property type="match status" value="1"/>
</dbReference>
<dbReference type="PATRIC" id="fig|1094558.3.peg.405"/>
<protein>
    <recommendedName>
        <fullName evidence="1">Tyrosine specific protein phosphatases domain-containing protein</fullName>
    </recommendedName>
</protein>
<dbReference type="InterPro" id="IPR016130">
    <property type="entry name" value="Tyr_Pase_AS"/>
</dbReference>
<dbReference type="eggNOG" id="COG2365">
    <property type="taxonomic scope" value="Bacteria"/>
</dbReference>
<dbReference type="EMBL" id="AIMB01000003">
    <property type="protein sequence ID" value="EJF91035.1"/>
    <property type="molecule type" value="Genomic_DNA"/>
</dbReference>
<dbReference type="HOGENOM" id="CLU_057546_3_0_5"/>
<dbReference type="AlphaFoldDB" id="J1K1T7"/>
<dbReference type="InterPro" id="IPR000387">
    <property type="entry name" value="Tyr_Pase_dom"/>
</dbReference>
<accession>J1K1T7</accession>
<evidence type="ECO:0000313" key="2">
    <source>
        <dbReference type="EMBL" id="EJF91035.1"/>
    </source>
</evidence>
<evidence type="ECO:0000313" key="3">
    <source>
        <dbReference type="Proteomes" id="UP000008952"/>
    </source>
</evidence>
<dbReference type="InterPro" id="IPR029021">
    <property type="entry name" value="Prot-tyrosine_phosphatase-like"/>
</dbReference>
<dbReference type="STRING" id="1094558.ME5_00367"/>
<dbReference type="Proteomes" id="UP000008952">
    <property type="component" value="Unassembled WGS sequence"/>
</dbReference>
<feature type="domain" description="Tyrosine specific protein phosphatases" evidence="1">
    <location>
        <begin position="120"/>
        <end position="179"/>
    </location>
</feature>
<keyword evidence="3" id="KW-1185">Reference proteome</keyword>
<dbReference type="GO" id="GO:0004721">
    <property type="term" value="F:phosphoprotein phosphatase activity"/>
    <property type="evidence" value="ECO:0007669"/>
    <property type="project" value="InterPro"/>
</dbReference>
<dbReference type="PROSITE" id="PS50056">
    <property type="entry name" value="TYR_PHOSPHATASE_2"/>
    <property type="match status" value="1"/>
</dbReference>
<dbReference type="Pfam" id="PF13350">
    <property type="entry name" value="Y_phosphatase3"/>
    <property type="match status" value="1"/>
</dbReference>
<dbReference type="SUPFAM" id="SSF52799">
    <property type="entry name" value="(Phosphotyrosine protein) phosphatases II"/>
    <property type="match status" value="1"/>
</dbReference>
<gene>
    <name evidence="2" type="ORF">ME5_00367</name>
</gene>
<dbReference type="OrthoDB" id="1188001at2"/>
<proteinExistence type="predicted"/>
<comment type="caution">
    <text evidence="2">The sequence shown here is derived from an EMBL/GenBank/DDBJ whole genome shotgun (WGS) entry which is preliminary data.</text>
</comment>
<evidence type="ECO:0000259" key="1">
    <source>
        <dbReference type="PROSITE" id="PS50056"/>
    </source>
</evidence>
<organism evidence="2 3">
    <name type="scientific">Bartonella tamiae Th239</name>
    <dbReference type="NCBI Taxonomy" id="1094558"/>
    <lineage>
        <taxon>Bacteria</taxon>
        <taxon>Pseudomonadati</taxon>
        <taxon>Pseudomonadota</taxon>
        <taxon>Alphaproteobacteria</taxon>
        <taxon>Hyphomicrobiales</taxon>
        <taxon>Bartonellaceae</taxon>
        <taxon>Bartonella</taxon>
    </lineage>
</organism>
<dbReference type="Gene3D" id="3.90.190.10">
    <property type="entry name" value="Protein tyrosine phosphatase superfamily"/>
    <property type="match status" value="1"/>
</dbReference>
<dbReference type="InterPro" id="IPR026893">
    <property type="entry name" value="Tyr/Ser_Pase_IphP-type"/>
</dbReference>
<dbReference type="RefSeq" id="WP_008037921.1">
    <property type="nucleotide sequence ID" value="NZ_JH725147.1"/>
</dbReference>